<dbReference type="PANTHER" id="PTHR43599">
    <property type="entry name" value="MULTIFUNCTIONAL PROTEIN ADE2"/>
    <property type="match status" value="1"/>
</dbReference>
<evidence type="ECO:0000256" key="6">
    <source>
        <dbReference type="ARBA" id="ARBA00022741"/>
    </source>
</evidence>
<comment type="similarity">
    <text evidence="2 11">Belongs to the SAICAR synthetase family.</text>
</comment>
<proteinExistence type="inferred from homology"/>
<sequence>MKKKELIYQGKAKNLYATDRKNVLLAEYLDQATALNGKRKDQIVGKGTLNNQITCLIFDYLAEQGIKTHLISNYSQTEQLLHKVEIIPLEVVLRNVAAGSFSKKFGLAEGVVLQAPIIEFYYKNDSLDDPFMNEAHIYEFQLATKSQIEYIKSQTYEINQKLQQLFEAKGIQLIDFKLEFGLLADGSLVLADEISPDTCRLWDTQTKEKLDKDNYRKQLGDLVPIYQEVLSRLKK</sequence>
<evidence type="ECO:0000256" key="3">
    <source>
        <dbReference type="ARBA" id="ARBA00012217"/>
    </source>
</evidence>
<dbReference type="PROSITE" id="PS01058">
    <property type="entry name" value="SAICAR_SYNTHETASE_2"/>
    <property type="match status" value="1"/>
</dbReference>
<evidence type="ECO:0000313" key="14">
    <source>
        <dbReference type="Proteomes" id="UP000288669"/>
    </source>
</evidence>
<evidence type="ECO:0000256" key="7">
    <source>
        <dbReference type="ARBA" id="ARBA00022755"/>
    </source>
</evidence>
<dbReference type="InterPro" id="IPR028923">
    <property type="entry name" value="SAICAR_synt/ADE2_N"/>
</dbReference>
<dbReference type="InterPro" id="IPR033934">
    <property type="entry name" value="SAICAR_synt_PurC"/>
</dbReference>
<dbReference type="Gene3D" id="3.30.470.20">
    <property type="entry name" value="ATP-grasp fold, B domain"/>
    <property type="match status" value="1"/>
</dbReference>
<dbReference type="AlphaFoldDB" id="A0A430AEP8"/>
<dbReference type="RefSeq" id="WP_126826978.1">
    <property type="nucleotide sequence ID" value="NZ_JBHLWU010000004.1"/>
</dbReference>
<reference evidence="13 14" key="1">
    <citation type="submission" date="2017-05" db="EMBL/GenBank/DDBJ databases">
        <title>Vagococcus spp. assemblies.</title>
        <authorList>
            <person name="Gulvik C.A."/>
        </authorList>
    </citation>
    <scope>NUCLEOTIDE SEQUENCE [LARGE SCALE GENOMIC DNA]</scope>
    <source>
        <strain evidence="13 14">DSM 24756</strain>
    </source>
</reference>
<dbReference type="PROSITE" id="PS01057">
    <property type="entry name" value="SAICAR_SYNTHETASE_1"/>
    <property type="match status" value="1"/>
</dbReference>
<evidence type="ECO:0000256" key="2">
    <source>
        <dbReference type="ARBA" id="ARBA00010190"/>
    </source>
</evidence>
<dbReference type="EMBL" id="NGJZ01000005">
    <property type="protein sequence ID" value="RSU05935.1"/>
    <property type="molecule type" value="Genomic_DNA"/>
</dbReference>
<keyword evidence="6 11" id="KW-0547">Nucleotide-binding</keyword>
<keyword evidence="5 11" id="KW-0436">Ligase</keyword>
<evidence type="ECO:0000259" key="12">
    <source>
        <dbReference type="Pfam" id="PF01259"/>
    </source>
</evidence>
<dbReference type="NCBIfam" id="TIGR00081">
    <property type="entry name" value="purC"/>
    <property type="match status" value="1"/>
</dbReference>
<dbReference type="InterPro" id="IPR050089">
    <property type="entry name" value="SAICAR_synthetase"/>
</dbReference>
<comment type="catalytic activity">
    <reaction evidence="10 11">
        <text>5-amino-1-(5-phospho-D-ribosyl)imidazole-4-carboxylate + L-aspartate + ATP = (2S)-2-[5-amino-1-(5-phospho-beta-D-ribosyl)imidazole-4-carboxamido]succinate + ADP + phosphate + 2 H(+)</text>
        <dbReference type="Rhea" id="RHEA:22628"/>
        <dbReference type="ChEBI" id="CHEBI:15378"/>
        <dbReference type="ChEBI" id="CHEBI:29991"/>
        <dbReference type="ChEBI" id="CHEBI:30616"/>
        <dbReference type="ChEBI" id="CHEBI:43474"/>
        <dbReference type="ChEBI" id="CHEBI:58443"/>
        <dbReference type="ChEBI" id="CHEBI:77657"/>
        <dbReference type="ChEBI" id="CHEBI:456216"/>
        <dbReference type="EC" id="6.3.2.6"/>
    </reaction>
</comment>
<comment type="caution">
    <text evidence="13">The sequence shown here is derived from an EMBL/GenBank/DDBJ whole genome shotgun (WGS) entry which is preliminary data.</text>
</comment>
<keyword evidence="14" id="KW-1185">Reference proteome</keyword>
<evidence type="ECO:0000256" key="4">
    <source>
        <dbReference type="ARBA" id="ARBA00016460"/>
    </source>
</evidence>
<dbReference type="GO" id="GO:0004639">
    <property type="term" value="F:phosphoribosylaminoimidazolesuccinocarboxamide synthase activity"/>
    <property type="evidence" value="ECO:0007669"/>
    <property type="project" value="UniProtKB-UniRule"/>
</dbReference>
<evidence type="ECO:0000256" key="1">
    <source>
        <dbReference type="ARBA" id="ARBA00004672"/>
    </source>
</evidence>
<name>A0A430AEP8_9ENTE</name>
<dbReference type="PANTHER" id="PTHR43599:SF3">
    <property type="entry name" value="SI:DKEY-6E2.2"/>
    <property type="match status" value="1"/>
</dbReference>
<dbReference type="SUPFAM" id="SSF56104">
    <property type="entry name" value="SAICAR synthase-like"/>
    <property type="match status" value="1"/>
</dbReference>
<evidence type="ECO:0000256" key="5">
    <source>
        <dbReference type="ARBA" id="ARBA00022598"/>
    </source>
</evidence>
<dbReference type="OrthoDB" id="9801549at2"/>
<dbReference type="InterPro" id="IPR018236">
    <property type="entry name" value="SAICAR_synthetase_CS"/>
</dbReference>
<keyword evidence="8 11" id="KW-0067">ATP-binding</keyword>
<dbReference type="Gene3D" id="3.30.200.20">
    <property type="entry name" value="Phosphorylase Kinase, domain 1"/>
    <property type="match status" value="1"/>
</dbReference>
<dbReference type="GO" id="GO:0005524">
    <property type="term" value="F:ATP binding"/>
    <property type="evidence" value="ECO:0007669"/>
    <property type="project" value="UniProtKB-KW"/>
</dbReference>
<dbReference type="EC" id="6.3.2.6" evidence="3 11"/>
<evidence type="ECO:0000256" key="11">
    <source>
        <dbReference type="HAMAP-Rule" id="MF_00137"/>
    </source>
</evidence>
<accession>A0A430AEP8</accession>
<dbReference type="GO" id="GO:0006189">
    <property type="term" value="P:'de novo' IMP biosynthetic process"/>
    <property type="evidence" value="ECO:0007669"/>
    <property type="project" value="UniProtKB-UniRule"/>
</dbReference>
<keyword evidence="7 11" id="KW-0658">Purine biosynthesis</keyword>
<gene>
    <name evidence="11" type="primary">purC</name>
    <name evidence="13" type="ORF">CBF30_11525</name>
</gene>
<dbReference type="Proteomes" id="UP000288669">
    <property type="component" value="Unassembled WGS sequence"/>
</dbReference>
<evidence type="ECO:0000256" key="9">
    <source>
        <dbReference type="ARBA" id="ARBA00030409"/>
    </source>
</evidence>
<evidence type="ECO:0000313" key="13">
    <source>
        <dbReference type="EMBL" id="RSU05935.1"/>
    </source>
</evidence>
<dbReference type="GO" id="GO:0009236">
    <property type="term" value="P:cobalamin biosynthetic process"/>
    <property type="evidence" value="ECO:0007669"/>
    <property type="project" value="InterPro"/>
</dbReference>
<organism evidence="13 14">
    <name type="scientific">Vagococcus entomophilus</name>
    <dbReference type="NCBI Taxonomy" id="1160095"/>
    <lineage>
        <taxon>Bacteria</taxon>
        <taxon>Bacillati</taxon>
        <taxon>Bacillota</taxon>
        <taxon>Bacilli</taxon>
        <taxon>Lactobacillales</taxon>
        <taxon>Enterococcaceae</taxon>
        <taxon>Vagococcus</taxon>
    </lineage>
</organism>
<dbReference type="Pfam" id="PF01259">
    <property type="entry name" value="SAICAR_synt"/>
    <property type="match status" value="1"/>
</dbReference>
<protein>
    <recommendedName>
        <fullName evidence="4 11">Phosphoribosylaminoimidazole-succinocarboxamide synthase</fullName>
        <ecNumber evidence="3 11">6.3.2.6</ecNumber>
    </recommendedName>
    <alternativeName>
        <fullName evidence="9 11">SAICAR synthetase</fullName>
    </alternativeName>
</protein>
<comment type="pathway">
    <text evidence="1 11">Purine metabolism; IMP biosynthesis via de novo pathway; 5-amino-1-(5-phospho-D-ribosyl)imidazole-4-carboxamide from 5-amino-1-(5-phospho-D-ribosyl)imidazole-4-carboxylate: step 1/2.</text>
</comment>
<dbReference type="HAMAP" id="MF_00137">
    <property type="entry name" value="SAICAR_synth"/>
    <property type="match status" value="1"/>
</dbReference>
<evidence type="ECO:0000256" key="10">
    <source>
        <dbReference type="ARBA" id="ARBA00048475"/>
    </source>
</evidence>
<feature type="domain" description="SAICAR synthetase/ADE2 N-terminal" evidence="12">
    <location>
        <begin position="7"/>
        <end position="232"/>
    </location>
</feature>
<evidence type="ECO:0000256" key="8">
    <source>
        <dbReference type="ARBA" id="ARBA00022840"/>
    </source>
</evidence>
<dbReference type="CDD" id="cd01415">
    <property type="entry name" value="SAICAR_synt_PurC"/>
    <property type="match status" value="1"/>
</dbReference>
<dbReference type="InterPro" id="IPR001636">
    <property type="entry name" value="SAICAR_synth"/>
</dbReference>
<dbReference type="FunFam" id="3.30.470.20:FF:000006">
    <property type="entry name" value="Phosphoribosylaminoimidazole-succinocarboxamide synthase"/>
    <property type="match status" value="1"/>
</dbReference>
<dbReference type="UniPathway" id="UPA00074">
    <property type="reaction ID" value="UER00131"/>
</dbReference>